<dbReference type="Pfam" id="PF17906">
    <property type="entry name" value="HTH_48"/>
    <property type="match status" value="1"/>
</dbReference>
<dbReference type="Proteomes" id="UP000887116">
    <property type="component" value="Unassembled WGS sequence"/>
</dbReference>
<dbReference type="InterPro" id="IPR052709">
    <property type="entry name" value="Transposase-MT_Hybrid"/>
</dbReference>
<evidence type="ECO:0000313" key="3">
    <source>
        <dbReference type="Proteomes" id="UP000887116"/>
    </source>
</evidence>
<sequence>MELICEQFRAIVFQNFRGGLSRQDCFKELNSLYSDKTASYTTVKNWYNVFNRVRRSIQDEFSVGRPKSVIVPKTIVGMRELIKQDRHVIYHEIKVYVDISMTSINKILLEYLAVKIFLFALGIPHNLKNAQKKARVDWYKEMVTKYVQGVSKVVDNTYTG</sequence>
<gene>
    <name evidence="2" type="ORF">TNCT_289141</name>
</gene>
<dbReference type="EMBL" id="BMAO01028055">
    <property type="protein sequence ID" value="GFR21696.1"/>
    <property type="molecule type" value="Genomic_DNA"/>
</dbReference>
<dbReference type="InterPro" id="IPR041426">
    <property type="entry name" value="Mos1_HTH"/>
</dbReference>
<dbReference type="PANTHER" id="PTHR46060:SF1">
    <property type="entry name" value="MARINER MOS1 TRANSPOSASE-LIKE PROTEIN"/>
    <property type="match status" value="1"/>
</dbReference>
<accession>A0A8X6JXQ0</accession>
<feature type="domain" description="Mos1 transposase HTH" evidence="1">
    <location>
        <begin position="7"/>
        <end position="50"/>
    </location>
</feature>
<comment type="caution">
    <text evidence="2">The sequence shown here is derived from an EMBL/GenBank/DDBJ whole genome shotgun (WGS) entry which is preliminary data.</text>
</comment>
<evidence type="ECO:0000259" key="1">
    <source>
        <dbReference type="Pfam" id="PF17906"/>
    </source>
</evidence>
<proteinExistence type="predicted"/>
<dbReference type="AlphaFoldDB" id="A0A8X6JXQ0"/>
<protein>
    <submittedName>
        <fullName evidence="2">Putative mariner transposase</fullName>
    </submittedName>
</protein>
<organism evidence="2 3">
    <name type="scientific">Trichonephila clavata</name>
    <name type="common">Joro spider</name>
    <name type="synonym">Nephila clavata</name>
    <dbReference type="NCBI Taxonomy" id="2740835"/>
    <lineage>
        <taxon>Eukaryota</taxon>
        <taxon>Metazoa</taxon>
        <taxon>Ecdysozoa</taxon>
        <taxon>Arthropoda</taxon>
        <taxon>Chelicerata</taxon>
        <taxon>Arachnida</taxon>
        <taxon>Araneae</taxon>
        <taxon>Araneomorphae</taxon>
        <taxon>Entelegynae</taxon>
        <taxon>Araneoidea</taxon>
        <taxon>Nephilidae</taxon>
        <taxon>Trichonephila</taxon>
    </lineage>
</organism>
<dbReference type="PANTHER" id="PTHR46060">
    <property type="entry name" value="MARINER MOS1 TRANSPOSASE-LIKE PROTEIN"/>
    <property type="match status" value="1"/>
</dbReference>
<dbReference type="OrthoDB" id="6433484at2759"/>
<evidence type="ECO:0000313" key="2">
    <source>
        <dbReference type="EMBL" id="GFR21696.1"/>
    </source>
</evidence>
<name>A0A8X6JXQ0_TRICU</name>
<keyword evidence="3" id="KW-1185">Reference proteome</keyword>
<reference evidence="2" key="1">
    <citation type="submission" date="2020-07" db="EMBL/GenBank/DDBJ databases">
        <title>Multicomponent nature underlies the extraordinary mechanical properties of spider dragline silk.</title>
        <authorList>
            <person name="Kono N."/>
            <person name="Nakamura H."/>
            <person name="Mori M."/>
            <person name="Yoshida Y."/>
            <person name="Ohtoshi R."/>
            <person name="Malay A.D."/>
            <person name="Moran D.A.P."/>
            <person name="Tomita M."/>
            <person name="Numata K."/>
            <person name="Arakawa K."/>
        </authorList>
    </citation>
    <scope>NUCLEOTIDE SEQUENCE</scope>
</reference>